<organism evidence="2 3">
    <name type="scientific">Lucifera butyrica</name>
    <dbReference type="NCBI Taxonomy" id="1351585"/>
    <lineage>
        <taxon>Bacteria</taxon>
        <taxon>Bacillati</taxon>
        <taxon>Bacillota</taxon>
        <taxon>Negativicutes</taxon>
        <taxon>Veillonellales</taxon>
        <taxon>Veillonellaceae</taxon>
        <taxon>Lucifera</taxon>
    </lineage>
</organism>
<protein>
    <submittedName>
        <fullName evidence="2">Xdhc- coxi</fullName>
    </submittedName>
</protein>
<evidence type="ECO:0000313" key="3">
    <source>
        <dbReference type="Proteomes" id="UP000277811"/>
    </source>
</evidence>
<dbReference type="RefSeq" id="WP_122629574.1">
    <property type="nucleotide sequence ID" value="NZ_UPPP01000094.1"/>
</dbReference>
<dbReference type="EMBL" id="UPPP01000094">
    <property type="protein sequence ID" value="VBB08712.1"/>
    <property type="molecule type" value="Genomic_DNA"/>
</dbReference>
<name>A0A498RF35_9FIRM</name>
<dbReference type="InterPro" id="IPR052698">
    <property type="entry name" value="MoCofactor_Util/Proc"/>
</dbReference>
<feature type="domain" description="XdhC- CoxI" evidence="1">
    <location>
        <begin position="14"/>
        <end position="76"/>
    </location>
</feature>
<dbReference type="Proteomes" id="UP000277811">
    <property type="component" value="Unassembled WGS sequence"/>
</dbReference>
<dbReference type="InterPro" id="IPR003777">
    <property type="entry name" value="XdhC_CoxI"/>
</dbReference>
<evidence type="ECO:0000259" key="1">
    <source>
        <dbReference type="Pfam" id="PF02625"/>
    </source>
</evidence>
<reference evidence="2 3" key="1">
    <citation type="submission" date="2018-06" db="EMBL/GenBank/DDBJ databases">
        <authorList>
            <person name="Strepis N."/>
        </authorList>
    </citation>
    <scope>NUCLEOTIDE SEQUENCE [LARGE SCALE GENOMIC DNA]</scope>
    <source>
        <strain evidence="2">LUCI</strain>
    </source>
</reference>
<dbReference type="OrthoDB" id="2889025at2"/>
<evidence type="ECO:0000313" key="2">
    <source>
        <dbReference type="EMBL" id="VBB08712.1"/>
    </source>
</evidence>
<sequence length="104" mass="11169">MESQLLPFLCEVQKNDEKAALVSIISTRGSTPRKAGCQMLVYPDGRIQGTIGGGCGEAEVRQQALTGLDTGRSFLYTVRMVNEAAAQDGMVCGGIMEVFIQIIQ</sequence>
<dbReference type="AlphaFoldDB" id="A0A498RF35"/>
<gene>
    <name evidence="2" type="ORF">LUCI_3990</name>
</gene>
<dbReference type="PANTHER" id="PTHR30388:SF6">
    <property type="entry name" value="XANTHINE DEHYDROGENASE SUBUNIT A-RELATED"/>
    <property type="match status" value="1"/>
</dbReference>
<dbReference type="PANTHER" id="PTHR30388">
    <property type="entry name" value="ALDEHYDE OXIDOREDUCTASE MOLYBDENUM COFACTOR ASSEMBLY PROTEIN"/>
    <property type="match status" value="1"/>
</dbReference>
<accession>A0A498RF35</accession>
<dbReference type="Pfam" id="PF02625">
    <property type="entry name" value="XdhC_CoxI"/>
    <property type="match status" value="1"/>
</dbReference>
<proteinExistence type="predicted"/>
<keyword evidence="3" id="KW-1185">Reference proteome</keyword>